<name>A0A167NBL2_PHYB8</name>
<dbReference type="InParanoid" id="A0A167NBL2"/>
<organism evidence="1 2">
    <name type="scientific">Phycomyces blakesleeanus (strain ATCC 8743b / DSM 1359 / FGSC 10004 / NBRC 33097 / NRRL 1555)</name>
    <dbReference type="NCBI Taxonomy" id="763407"/>
    <lineage>
        <taxon>Eukaryota</taxon>
        <taxon>Fungi</taxon>
        <taxon>Fungi incertae sedis</taxon>
        <taxon>Mucoromycota</taxon>
        <taxon>Mucoromycotina</taxon>
        <taxon>Mucoromycetes</taxon>
        <taxon>Mucorales</taxon>
        <taxon>Phycomycetaceae</taxon>
        <taxon>Phycomyces</taxon>
    </lineage>
</organism>
<accession>A0A167NBL2</accession>
<dbReference type="RefSeq" id="XP_018293650.1">
    <property type="nucleotide sequence ID" value="XM_018435505.1"/>
</dbReference>
<dbReference type="OrthoDB" id="2285833at2759"/>
<keyword evidence="2" id="KW-1185">Reference proteome</keyword>
<dbReference type="EMBL" id="KV440977">
    <property type="protein sequence ID" value="OAD75610.1"/>
    <property type="molecule type" value="Genomic_DNA"/>
</dbReference>
<dbReference type="AlphaFoldDB" id="A0A167NBL2"/>
<dbReference type="Proteomes" id="UP000077315">
    <property type="component" value="Unassembled WGS sequence"/>
</dbReference>
<proteinExistence type="predicted"/>
<sequence>MRRKKTPQETFYQGVNTLPPSFLQSNTKRTLSESFSEESFNKRNRVEGPVKDLEECFFTSMRGRVEELVKQTKTQDKTSELKNKLLNVKILPAAIITNAAQLAKCDRKVMRSHMEHRPGLKNVEEWKKFVSQNFDKIAEAAVGSVVKDTAKVYSSSTPTNKQPYEEMRTCTVQINSLFRSDLLPIVKTFVCTRLQDSMVTSTDYTLCFSALVNMMISELKTSEFFFDNNDIKIKKVPGFNLAKLLPFVTTNEPKQTIQPMDKDLIASKRFETDSKCLFTSQHLQVVYSYFFGARGAKEENLNAHPVQNSLFCSFKESGLDKQSFYLEKASSSAMSMALEMYLVNFENMWDGKKIINKLLDKVILVLLRHHLARNRESKRISTTTTRNPPGKKDIRNHARYVCRAEDKKLKKLVQRKEKASGLEGEKWATKINSAKQRLANLRHTFKKNISQMLNDRKEASVEHKLVVQDLNITEEQQDFLEEEGTLDDDVPERRLNQLKSVIKHLVFSNDTPVYLEDIKHQSPEATTTEQSVCLLICNTLMKFLPPKKQYHVIAYQMYFCIFANDVLKYARYTKFTRALCPSTSFSSLSALHLDSIALYQLLTQNIDQEKSEEPSSHTNQQEKKGYSRMILYGYNRDELIGSQDKARQNKDATFNAVFDIGEIQKACKSYGLSFAHRMTCLPGMKTVRLLGSKIKTHGTVKEETKQSYEARILRNPSIIQEGRKTKDVLFSELQSLTEEVKMLESVRKRELDLLKDSNFQRKIKECKSNWGTTDDKDQLYQTIEKYKESRYKSYLMVNKIRNELAEKRQQLYFRQMAIRFKSKLHNVKDVPHDSRSPIEKCGKGVTKAEDRTVVNPGDFNYAGTDNGLVNMTTSIPMSLQRMKFHLKLFNYYTALSKVSNEDSIGLNLSKEEESFLHLPSVTNTKASDVDVGCGYFRQRKYLERRKKYTDEGKKVQLIENSLREMESAPVTSIDMAIGNFRAKYDQRRSLRDFYNSPKIINQKRHVEIQQHRYRHHLCRRERLELKHSENKSSSKKPLILFIGDRGTDSGSRIKGFRKYGGKWKQKIHGEAVNVCIINECKTSQTCIFCFSPLTNPRIPGKKEGSYKVNKGTFLCINPRCITAKNRCASKPRDALSALAIGLVGLSSVMFGAAPPPFYNVSRINAEHYTKITSDFCTRRDDLAATL</sequence>
<dbReference type="VEuPathDB" id="FungiDB:PHYBLDRAFT_166839"/>
<gene>
    <name evidence="1" type="ORF">PHYBLDRAFT_166839</name>
</gene>
<protein>
    <submittedName>
        <fullName evidence="1">Uncharacterized protein</fullName>
    </submittedName>
</protein>
<evidence type="ECO:0000313" key="1">
    <source>
        <dbReference type="EMBL" id="OAD75610.1"/>
    </source>
</evidence>
<reference evidence="2" key="1">
    <citation type="submission" date="2015-06" db="EMBL/GenBank/DDBJ databases">
        <title>Expansion of signal transduction pathways in fungi by whole-genome duplication.</title>
        <authorList>
            <consortium name="DOE Joint Genome Institute"/>
            <person name="Corrochano L.M."/>
            <person name="Kuo A."/>
            <person name="Marcet-Houben M."/>
            <person name="Polaino S."/>
            <person name="Salamov A."/>
            <person name="Villalobos J.M."/>
            <person name="Alvarez M.I."/>
            <person name="Avalos J."/>
            <person name="Benito E.P."/>
            <person name="Benoit I."/>
            <person name="Burger G."/>
            <person name="Camino L.P."/>
            <person name="Canovas D."/>
            <person name="Cerda-Olmedo E."/>
            <person name="Cheng J.-F."/>
            <person name="Dominguez A."/>
            <person name="Elias M."/>
            <person name="Eslava A.P."/>
            <person name="Glaser F."/>
            <person name="Grimwood J."/>
            <person name="Gutierrez G."/>
            <person name="Heitman J."/>
            <person name="Henrissat B."/>
            <person name="Iturriaga E.A."/>
            <person name="Lang B.F."/>
            <person name="Lavin J.L."/>
            <person name="Lee S."/>
            <person name="Li W."/>
            <person name="Lindquist E."/>
            <person name="Lopez-Garcia S."/>
            <person name="Luque E.M."/>
            <person name="Marcos A.T."/>
            <person name="Martin J."/>
            <person name="McCluskey K."/>
            <person name="Medina H.R."/>
            <person name="Miralles-Duran A."/>
            <person name="Miyazaki A."/>
            <person name="Munoz-Torres E."/>
            <person name="Oguiza J.A."/>
            <person name="Ohm R."/>
            <person name="Olmedo M."/>
            <person name="Orejas M."/>
            <person name="Ortiz-Castellanos L."/>
            <person name="Pisabarro A.G."/>
            <person name="Rodriguez-Romero J."/>
            <person name="Ruiz-Herrera J."/>
            <person name="Ruiz-Vazquez R."/>
            <person name="Sanz C."/>
            <person name="Schackwitz W."/>
            <person name="Schmutz J."/>
            <person name="Shahriari M."/>
            <person name="Shelest E."/>
            <person name="Silva-Franco F."/>
            <person name="Soanes D."/>
            <person name="Syed K."/>
            <person name="Tagua V.G."/>
            <person name="Talbot N.J."/>
            <person name="Thon M."/>
            <person name="De vries R.P."/>
            <person name="Wiebenga A."/>
            <person name="Yadav J.S."/>
            <person name="Braun E.L."/>
            <person name="Baker S."/>
            <person name="Garre V."/>
            <person name="Horwitz B."/>
            <person name="Torres-Martinez S."/>
            <person name="Idnurm A."/>
            <person name="Herrera-Estrella A."/>
            <person name="Gabaldon T."/>
            <person name="Grigoriev I.V."/>
        </authorList>
    </citation>
    <scope>NUCLEOTIDE SEQUENCE [LARGE SCALE GENOMIC DNA]</scope>
    <source>
        <strain evidence="2">NRRL 1555(-)</strain>
    </source>
</reference>
<dbReference type="GeneID" id="28996411"/>
<dbReference type="STRING" id="763407.A0A167NBL2"/>
<evidence type="ECO:0000313" key="2">
    <source>
        <dbReference type="Proteomes" id="UP000077315"/>
    </source>
</evidence>